<dbReference type="Pfam" id="PF03886">
    <property type="entry name" value="ABC_trans_aux"/>
    <property type="match status" value="1"/>
</dbReference>
<dbReference type="Gene3D" id="3.40.50.10610">
    <property type="entry name" value="ABC-type transport auxiliary lipoprotein component"/>
    <property type="match status" value="1"/>
</dbReference>
<protein>
    <submittedName>
        <fullName evidence="2">ABC-type transport auxiliary lipoprotein family protein</fullName>
    </submittedName>
</protein>
<sequence>MKQLNLAVIAILSASLMGCSQTPTLPSQYYALGADDLVVAAIAPRSRGTLVLKPVELPDYLNNSGVVMQLDDNQVHIAEQHLWAGALNQQLDRLSNEAMALHLPQWSVVESAKFYPESGDQYWILSISVNRFQGRLEGVAVASGRWNLVAPNGKEVKDERFNYQLDVPSKDYPGIVEKLKENWLTLSHDIALQLNQAAQ</sequence>
<accession>A0ABS8WBP1</accession>
<organism evidence="2 3">
    <name type="scientific">Motilimonas cestriensis</name>
    <dbReference type="NCBI Taxonomy" id="2742685"/>
    <lineage>
        <taxon>Bacteria</taxon>
        <taxon>Pseudomonadati</taxon>
        <taxon>Pseudomonadota</taxon>
        <taxon>Gammaproteobacteria</taxon>
        <taxon>Alteromonadales</taxon>
        <taxon>Alteromonadales genera incertae sedis</taxon>
        <taxon>Motilimonas</taxon>
    </lineage>
</organism>
<name>A0ABS8WBP1_9GAMM</name>
<comment type="caution">
    <text evidence="2">The sequence shown here is derived from an EMBL/GenBank/DDBJ whole genome shotgun (WGS) entry which is preliminary data.</text>
</comment>
<evidence type="ECO:0000259" key="1">
    <source>
        <dbReference type="Pfam" id="PF03886"/>
    </source>
</evidence>
<dbReference type="RefSeq" id="WP_233053566.1">
    <property type="nucleotide sequence ID" value="NZ_JAIMJA010000014.1"/>
</dbReference>
<proteinExistence type="predicted"/>
<dbReference type="SUPFAM" id="SSF159594">
    <property type="entry name" value="XCC0632-like"/>
    <property type="match status" value="1"/>
</dbReference>
<gene>
    <name evidence="2" type="ORF">K6Y31_13890</name>
</gene>
<dbReference type="Proteomes" id="UP001201273">
    <property type="component" value="Unassembled WGS sequence"/>
</dbReference>
<keyword evidence="2" id="KW-0449">Lipoprotein</keyword>
<reference evidence="2 3" key="1">
    <citation type="journal article" date="2022" name="Environ. Microbiol. Rep.">
        <title>Eco-phylogenetic analyses reveal divergent evolution of vitamin B12 metabolism in the marine bacterial family 'Psychromonadaceae'.</title>
        <authorList>
            <person name="Jin X."/>
            <person name="Yang Y."/>
            <person name="Cao H."/>
            <person name="Gao B."/>
            <person name="Zhao Z."/>
        </authorList>
    </citation>
    <scope>NUCLEOTIDE SEQUENCE [LARGE SCALE GENOMIC DNA]</scope>
    <source>
        <strain evidence="2 3">MKS20</strain>
    </source>
</reference>
<feature type="domain" description="ABC-type transport auxiliary lipoprotein component" evidence="1">
    <location>
        <begin position="40"/>
        <end position="191"/>
    </location>
</feature>
<dbReference type="EMBL" id="JAIMJA010000014">
    <property type="protein sequence ID" value="MCE2595900.1"/>
    <property type="molecule type" value="Genomic_DNA"/>
</dbReference>
<keyword evidence="3" id="KW-1185">Reference proteome</keyword>
<dbReference type="PROSITE" id="PS51257">
    <property type="entry name" value="PROKAR_LIPOPROTEIN"/>
    <property type="match status" value="1"/>
</dbReference>
<evidence type="ECO:0000313" key="3">
    <source>
        <dbReference type="Proteomes" id="UP001201273"/>
    </source>
</evidence>
<evidence type="ECO:0000313" key="2">
    <source>
        <dbReference type="EMBL" id="MCE2595900.1"/>
    </source>
</evidence>
<dbReference type="InterPro" id="IPR005586">
    <property type="entry name" value="ABC_trans_aux"/>
</dbReference>